<evidence type="ECO:0000313" key="5">
    <source>
        <dbReference type="EMBL" id="SMP93790.1"/>
    </source>
</evidence>
<keyword evidence="2" id="KW-0238">DNA-binding</keyword>
<dbReference type="InterPro" id="IPR050090">
    <property type="entry name" value="Tyrosine_recombinase_XerCD"/>
</dbReference>
<feature type="domain" description="Tyr recombinase" evidence="4">
    <location>
        <begin position="219"/>
        <end position="403"/>
    </location>
</feature>
<protein>
    <submittedName>
        <fullName evidence="5">Site-specific recombinase XerD</fullName>
    </submittedName>
</protein>
<dbReference type="InterPro" id="IPR011010">
    <property type="entry name" value="DNA_brk_join_enz"/>
</dbReference>
<accession>A0ABY1R3D9</accession>
<name>A0ABY1R3D9_9FLAO</name>
<dbReference type="CDD" id="cd01185">
    <property type="entry name" value="INTN1_C_like"/>
    <property type="match status" value="1"/>
</dbReference>
<dbReference type="Gene3D" id="1.10.443.10">
    <property type="entry name" value="Intergrase catalytic core"/>
    <property type="match status" value="1"/>
</dbReference>
<reference evidence="5 6" key="1">
    <citation type="submission" date="2017-05" db="EMBL/GenBank/DDBJ databases">
        <authorList>
            <person name="Varghese N."/>
            <person name="Submissions S."/>
        </authorList>
    </citation>
    <scope>NUCLEOTIDE SEQUENCE [LARGE SCALE GENOMIC DNA]</scope>
    <source>
        <strain evidence="5 6">DSM 18015</strain>
    </source>
</reference>
<dbReference type="Pfam" id="PF17293">
    <property type="entry name" value="Arm-DNA-bind_5"/>
    <property type="match status" value="1"/>
</dbReference>
<comment type="caution">
    <text evidence="5">The sequence shown here is derived from an EMBL/GenBank/DDBJ whole genome shotgun (WGS) entry which is preliminary data.</text>
</comment>
<evidence type="ECO:0000259" key="4">
    <source>
        <dbReference type="PROSITE" id="PS51898"/>
    </source>
</evidence>
<sequence length="412" mass="47799">MNKTFNLLFYVKKSKVNSEAEAPIYLRITIDGKICEISTKRSAHISKWIAKAQKVSGSNEAAKSLNMYLKAFEQKVYDTYYSLLKDNEMVTCEILKNKLLGTNERARTLIHIFRDHNDRMEKLVGSEFAKGTLTRYKTCLSHTKEFLLWKYNLSDIDIKKVDYAFLNDFEMFLRTEKKCNNNSAVKYVKNFGKIIRTCLANGWIEKDPFVHYSSTFTEVTRAFLNEEEIERLFKKDFRNERLSQVRYIFLFSCYTGLAYIDTQKLTQQNISVGLDGNKWIFTKRQKTKTASNIPLLPDAQKIIEMYKDHPVCMNSGKLLPVLSNQKMNAYLKEIADLCEIDKELTYHIARHTFATTVTLANGVPIESVSKMLGHKNIKTTQHYAKILDKKVSEDMSLLKTVLDNKRQLQKLG</sequence>
<evidence type="ECO:0000313" key="6">
    <source>
        <dbReference type="Proteomes" id="UP001158050"/>
    </source>
</evidence>
<keyword evidence="6" id="KW-1185">Reference proteome</keyword>
<dbReference type="InterPro" id="IPR025269">
    <property type="entry name" value="SAM-like_dom"/>
</dbReference>
<gene>
    <name evidence="5" type="ORF">SAMN05421679_10595</name>
</gene>
<dbReference type="InterPro" id="IPR010998">
    <property type="entry name" value="Integrase_recombinase_N"/>
</dbReference>
<comment type="similarity">
    <text evidence="1">Belongs to the 'phage' integrase family.</text>
</comment>
<dbReference type="Pfam" id="PF00589">
    <property type="entry name" value="Phage_integrase"/>
    <property type="match status" value="1"/>
</dbReference>
<dbReference type="SUPFAM" id="SSF56349">
    <property type="entry name" value="DNA breaking-rejoining enzymes"/>
    <property type="match status" value="1"/>
</dbReference>
<evidence type="ECO:0000256" key="2">
    <source>
        <dbReference type="ARBA" id="ARBA00023125"/>
    </source>
</evidence>
<proteinExistence type="inferred from homology"/>
<dbReference type="RefSeq" id="WP_283416953.1">
    <property type="nucleotide sequence ID" value="NZ_FXUO01000005.1"/>
</dbReference>
<keyword evidence="3" id="KW-0233">DNA recombination</keyword>
<dbReference type="Proteomes" id="UP001158050">
    <property type="component" value="Unassembled WGS sequence"/>
</dbReference>
<dbReference type="Pfam" id="PF13102">
    <property type="entry name" value="Phage_int_SAM_5"/>
    <property type="match status" value="1"/>
</dbReference>
<organism evidence="5 6">
    <name type="scientific">Epilithonimonas pallida</name>
    <dbReference type="NCBI Taxonomy" id="373671"/>
    <lineage>
        <taxon>Bacteria</taxon>
        <taxon>Pseudomonadati</taxon>
        <taxon>Bacteroidota</taxon>
        <taxon>Flavobacteriia</taxon>
        <taxon>Flavobacteriales</taxon>
        <taxon>Weeksellaceae</taxon>
        <taxon>Chryseobacterium group</taxon>
        <taxon>Epilithonimonas</taxon>
    </lineage>
</organism>
<dbReference type="InterPro" id="IPR013762">
    <property type="entry name" value="Integrase-like_cat_sf"/>
</dbReference>
<dbReference type="InterPro" id="IPR035386">
    <property type="entry name" value="Arm-DNA-bind_5"/>
</dbReference>
<dbReference type="PROSITE" id="PS51898">
    <property type="entry name" value="TYR_RECOMBINASE"/>
    <property type="match status" value="1"/>
</dbReference>
<evidence type="ECO:0000256" key="3">
    <source>
        <dbReference type="ARBA" id="ARBA00023172"/>
    </source>
</evidence>
<dbReference type="PANTHER" id="PTHR30349:SF64">
    <property type="entry name" value="PROPHAGE INTEGRASE INTD-RELATED"/>
    <property type="match status" value="1"/>
</dbReference>
<dbReference type="Gene3D" id="1.10.150.130">
    <property type="match status" value="1"/>
</dbReference>
<evidence type="ECO:0000256" key="1">
    <source>
        <dbReference type="ARBA" id="ARBA00008857"/>
    </source>
</evidence>
<dbReference type="InterPro" id="IPR002104">
    <property type="entry name" value="Integrase_catalytic"/>
</dbReference>
<dbReference type="PANTHER" id="PTHR30349">
    <property type="entry name" value="PHAGE INTEGRASE-RELATED"/>
    <property type="match status" value="1"/>
</dbReference>
<dbReference type="EMBL" id="FXUO01000005">
    <property type="protein sequence ID" value="SMP93790.1"/>
    <property type="molecule type" value="Genomic_DNA"/>
</dbReference>